<evidence type="ECO:0000313" key="2">
    <source>
        <dbReference type="Proteomes" id="UP000556329"/>
    </source>
</evidence>
<dbReference type="EMBL" id="JACHEF010000003">
    <property type="protein sequence ID" value="MBB6411156.1"/>
    <property type="molecule type" value="Genomic_DNA"/>
</dbReference>
<name>A0A841P7M6_9HYPH</name>
<sequence>MKKFGFGMDDVETPFTMPGDMSDAKATPRG</sequence>
<dbReference type="AlphaFoldDB" id="A0A841P7M6"/>
<evidence type="ECO:0000313" key="1">
    <source>
        <dbReference type="EMBL" id="MBB6411156.1"/>
    </source>
</evidence>
<accession>A0A841P7M6</accession>
<keyword evidence="2" id="KW-1185">Reference proteome</keyword>
<comment type="caution">
    <text evidence="1">The sequence shown here is derived from an EMBL/GenBank/DDBJ whole genome shotgun (WGS) entry which is preliminary data.</text>
</comment>
<proteinExistence type="predicted"/>
<reference evidence="1 2" key="1">
    <citation type="submission" date="2020-08" db="EMBL/GenBank/DDBJ databases">
        <title>Genomic Encyclopedia of Type Strains, Phase IV (KMG-IV): sequencing the most valuable type-strain genomes for metagenomic binning, comparative biology and taxonomic classification.</title>
        <authorList>
            <person name="Goeker M."/>
        </authorList>
    </citation>
    <scope>NUCLEOTIDE SEQUENCE [LARGE SCALE GENOMIC DNA]</scope>
    <source>
        <strain evidence="1 2">DSM 100039</strain>
    </source>
</reference>
<protein>
    <submittedName>
        <fullName evidence="1">Uncharacterized protein</fullName>
    </submittedName>
</protein>
<gene>
    <name evidence="1" type="ORF">HNQ71_003830</name>
</gene>
<dbReference type="Proteomes" id="UP000556329">
    <property type="component" value="Unassembled WGS sequence"/>
</dbReference>
<organism evidence="1 2">
    <name type="scientific">Mesorhizobium sangaii</name>
    <dbReference type="NCBI Taxonomy" id="505389"/>
    <lineage>
        <taxon>Bacteria</taxon>
        <taxon>Pseudomonadati</taxon>
        <taxon>Pseudomonadota</taxon>
        <taxon>Alphaproteobacteria</taxon>
        <taxon>Hyphomicrobiales</taxon>
        <taxon>Phyllobacteriaceae</taxon>
        <taxon>Mesorhizobium</taxon>
    </lineage>
</organism>